<evidence type="ECO:0000313" key="3">
    <source>
        <dbReference type="Proteomes" id="UP001595979"/>
    </source>
</evidence>
<dbReference type="CDD" id="cd01949">
    <property type="entry name" value="GGDEF"/>
    <property type="match status" value="1"/>
</dbReference>
<evidence type="ECO:0000313" key="2">
    <source>
        <dbReference type="EMBL" id="MFC5847306.1"/>
    </source>
</evidence>
<dbReference type="InterPro" id="IPR043128">
    <property type="entry name" value="Rev_trsase/Diguanyl_cyclase"/>
</dbReference>
<dbReference type="EC" id="2.7.7.65" evidence="2"/>
<dbReference type="PROSITE" id="PS50887">
    <property type="entry name" value="GGDEF"/>
    <property type="match status" value="1"/>
</dbReference>
<proteinExistence type="predicted"/>
<keyword evidence="3" id="KW-1185">Reference proteome</keyword>
<name>A0ABW1DFB3_9DEIO</name>
<dbReference type="InterPro" id="IPR029787">
    <property type="entry name" value="Nucleotide_cyclase"/>
</dbReference>
<organism evidence="2 3">
    <name type="scientific">Deinococcus petrolearius</name>
    <dbReference type="NCBI Taxonomy" id="1751295"/>
    <lineage>
        <taxon>Bacteria</taxon>
        <taxon>Thermotogati</taxon>
        <taxon>Deinococcota</taxon>
        <taxon>Deinococci</taxon>
        <taxon>Deinococcales</taxon>
        <taxon>Deinococcaceae</taxon>
        <taxon>Deinococcus</taxon>
    </lineage>
</organism>
<dbReference type="PANTHER" id="PTHR45138:SF9">
    <property type="entry name" value="DIGUANYLATE CYCLASE DGCM-RELATED"/>
    <property type="match status" value="1"/>
</dbReference>
<protein>
    <submittedName>
        <fullName evidence="2">GGDEF domain-containing protein</fullName>
        <ecNumber evidence="2">2.7.7.65</ecNumber>
    </submittedName>
</protein>
<comment type="caution">
    <text evidence="2">The sequence shown here is derived from an EMBL/GenBank/DDBJ whole genome shotgun (WGS) entry which is preliminary data.</text>
</comment>
<dbReference type="RefSeq" id="WP_380046336.1">
    <property type="nucleotide sequence ID" value="NZ_JBHSOH010000004.1"/>
</dbReference>
<dbReference type="InterPro" id="IPR000160">
    <property type="entry name" value="GGDEF_dom"/>
</dbReference>
<evidence type="ECO:0000259" key="1">
    <source>
        <dbReference type="PROSITE" id="PS50887"/>
    </source>
</evidence>
<dbReference type="GO" id="GO:0052621">
    <property type="term" value="F:diguanylate cyclase activity"/>
    <property type="evidence" value="ECO:0007669"/>
    <property type="project" value="UniProtKB-EC"/>
</dbReference>
<gene>
    <name evidence="2" type="ORF">ACFPQ6_03195</name>
</gene>
<keyword evidence="2" id="KW-0808">Transferase</keyword>
<dbReference type="InterPro" id="IPR050469">
    <property type="entry name" value="Diguanylate_Cyclase"/>
</dbReference>
<dbReference type="SMART" id="SM00267">
    <property type="entry name" value="GGDEF"/>
    <property type="match status" value="1"/>
</dbReference>
<feature type="domain" description="GGDEF" evidence="1">
    <location>
        <begin position="134"/>
        <end position="272"/>
    </location>
</feature>
<accession>A0ABW1DFB3</accession>
<reference evidence="3" key="1">
    <citation type="journal article" date="2019" name="Int. J. Syst. Evol. Microbiol.">
        <title>The Global Catalogue of Microorganisms (GCM) 10K type strain sequencing project: providing services to taxonomists for standard genome sequencing and annotation.</title>
        <authorList>
            <consortium name="The Broad Institute Genomics Platform"/>
            <consortium name="The Broad Institute Genome Sequencing Center for Infectious Disease"/>
            <person name="Wu L."/>
            <person name="Ma J."/>
        </authorList>
    </citation>
    <scope>NUCLEOTIDE SEQUENCE [LARGE SCALE GENOMIC DNA]</scope>
    <source>
        <strain evidence="3">CGMCC 1.15053</strain>
    </source>
</reference>
<keyword evidence="2" id="KW-0548">Nucleotidyltransferase</keyword>
<dbReference type="Pfam" id="PF00990">
    <property type="entry name" value="GGDEF"/>
    <property type="match status" value="1"/>
</dbReference>
<sequence length="298" mass="31818">MHAPTGDEETPLSCPDDWTFEQLPLPGLLWPAGQGGLAPRPNAAFTRIYSLDSLRARGPALGTLPDGEHVLRLERSGELWDARVCRLHLATRPGGSRLALVVDLQAEYQDPLTGLEDRRALLLDAGAAPGEGAQGASLALLDIDGFKEVNDTLGHAAGDAALCALAELLGAAARRWGARAYRLGGDEFVVCSPGRLGSSELAEVQAQFARHLAAQKGANRRRGLALRSFSYGLADAPQDGRSLPELLRCADARLAGCKDRRRGTQAAQVLRLQDGAAPAPRPELPWPGLSWLPRRKNA</sequence>
<dbReference type="PANTHER" id="PTHR45138">
    <property type="entry name" value="REGULATORY COMPONENTS OF SENSORY TRANSDUCTION SYSTEM"/>
    <property type="match status" value="1"/>
</dbReference>
<dbReference type="Proteomes" id="UP001595979">
    <property type="component" value="Unassembled WGS sequence"/>
</dbReference>
<dbReference type="EMBL" id="JBHSOH010000004">
    <property type="protein sequence ID" value="MFC5847306.1"/>
    <property type="molecule type" value="Genomic_DNA"/>
</dbReference>
<dbReference type="SUPFAM" id="SSF55073">
    <property type="entry name" value="Nucleotide cyclase"/>
    <property type="match status" value="1"/>
</dbReference>
<dbReference type="NCBIfam" id="TIGR00254">
    <property type="entry name" value="GGDEF"/>
    <property type="match status" value="1"/>
</dbReference>
<dbReference type="Gene3D" id="3.30.70.270">
    <property type="match status" value="1"/>
</dbReference>